<dbReference type="EMBL" id="AP023396">
    <property type="protein sequence ID" value="BCK57496.1"/>
    <property type="molecule type" value="Genomic_DNA"/>
</dbReference>
<dbReference type="PROSITE" id="PS50943">
    <property type="entry name" value="HTH_CROC1"/>
    <property type="match status" value="1"/>
</dbReference>
<accession>A0A7G1KSH4</accession>
<dbReference type="GO" id="GO:0003677">
    <property type="term" value="F:DNA binding"/>
    <property type="evidence" value="ECO:0007669"/>
    <property type="project" value="InterPro"/>
</dbReference>
<proteinExistence type="inferred from homology"/>
<reference evidence="3 4" key="1">
    <citation type="submission" date="2020-08" db="EMBL/GenBank/DDBJ databases">
        <title>Genome Sequencing of Nocardia wallacei strain FMUON74 and assembly.</title>
        <authorList>
            <person name="Toyokawa M."/>
            <person name="Uesaka K."/>
        </authorList>
    </citation>
    <scope>NUCLEOTIDE SEQUENCE [LARGE SCALE GENOMIC DNA]</scope>
    <source>
        <strain evidence="3 4">FMUON74</strain>
    </source>
</reference>
<dbReference type="Gene3D" id="1.10.10.2910">
    <property type="match status" value="1"/>
</dbReference>
<gene>
    <name evidence="3" type="ORF">NWFMUON74_52680</name>
</gene>
<feature type="domain" description="HTH cro/C1-type" evidence="2">
    <location>
        <begin position="1"/>
        <end position="55"/>
    </location>
</feature>
<dbReference type="AlphaFoldDB" id="A0A7G1KSH4"/>
<dbReference type="CDD" id="cd00093">
    <property type="entry name" value="HTH_XRE"/>
    <property type="match status" value="1"/>
</dbReference>
<evidence type="ECO:0000313" key="3">
    <source>
        <dbReference type="EMBL" id="BCK57496.1"/>
    </source>
</evidence>
<keyword evidence="4" id="KW-1185">Reference proteome</keyword>
<dbReference type="InterPro" id="IPR010982">
    <property type="entry name" value="Lambda_DNA-bd_dom_sf"/>
</dbReference>
<dbReference type="Proteomes" id="UP000516173">
    <property type="component" value="Chromosome"/>
</dbReference>
<organism evidence="3 4">
    <name type="scientific">Nocardia wallacei</name>
    <dbReference type="NCBI Taxonomy" id="480035"/>
    <lineage>
        <taxon>Bacteria</taxon>
        <taxon>Bacillati</taxon>
        <taxon>Actinomycetota</taxon>
        <taxon>Actinomycetes</taxon>
        <taxon>Mycobacteriales</taxon>
        <taxon>Nocardiaceae</taxon>
        <taxon>Nocardia</taxon>
    </lineage>
</organism>
<dbReference type="PANTHER" id="PTHR43236:SF1">
    <property type="entry name" value="BLL7220 PROTEIN"/>
    <property type="match status" value="1"/>
</dbReference>
<dbReference type="InterPro" id="IPR052345">
    <property type="entry name" value="Rad_response_metalloprotease"/>
</dbReference>
<protein>
    <recommendedName>
        <fullName evidence="2">HTH cro/C1-type domain-containing protein</fullName>
    </recommendedName>
</protein>
<sequence length="362" mass="38714">MRDVIQASGLSQRDFGARIGLDESKLSKSLKGIRRFSSVDLARIAELSGRTVDWFVTGTEPQLAVAARTSSGNATDILRIARQYGAMRSDMAALGFPQPWQPLSLDLVDGTYRAQGQRLAAAAAARLSADATPLWGPELLDAVESAFGADICIADISSDQEFDGLAISADDVKLIVLTTVAVPARQRFTLAHELGHLLAGDDQGIHLDENIFGPEQRRDPTEQRANAFAAAFLMPEATLRGAVEADGFGTATFAELVCDLVVSPAALAYRMLDLRLIDAGLCDEYRRLSAAKAAAIAGRSADYSRQVIAARTARPPGLLVRDTYTAYERGVATLRPYATLAGLDEAGLRAALESDPGEYQIS</sequence>
<dbReference type="KEGG" id="nwl:NWFMUON74_52680"/>
<comment type="similarity">
    <text evidence="1">Belongs to the short-chain fatty acyl-CoA assimilation regulator (ScfR) family.</text>
</comment>
<dbReference type="Gene3D" id="1.10.260.40">
    <property type="entry name" value="lambda repressor-like DNA-binding domains"/>
    <property type="match status" value="1"/>
</dbReference>
<dbReference type="InterPro" id="IPR001387">
    <property type="entry name" value="Cro/C1-type_HTH"/>
</dbReference>
<evidence type="ECO:0000256" key="1">
    <source>
        <dbReference type="ARBA" id="ARBA00007227"/>
    </source>
</evidence>
<evidence type="ECO:0000259" key="2">
    <source>
        <dbReference type="PROSITE" id="PS50943"/>
    </source>
</evidence>
<dbReference type="Pfam" id="PF06114">
    <property type="entry name" value="Peptidase_M78"/>
    <property type="match status" value="1"/>
</dbReference>
<dbReference type="InterPro" id="IPR010359">
    <property type="entry name" value="IrrE_HExxH"/>
</dbReference>
<dbReference type="PANTHER" id="PTHR43236">
    <property type="entry name" value="ANTITOXIN HIGA1"/>
    <property type="match status" value="1"/>
</dbReference>
<dbReference type="SUPFAM" id="SSF47413">
    <property type="entry name" value="lambda repressor-like DNA-binding domains"/>
    <property type="match status" value="1"/>
</dbReference>
<evidence type="ECO:0000313" key="4">
    <source>
        <dbReference type="Proteomes" id="UP000516173"/>
    </source>
</evidence>
<name>A0A7G1KSH4_9NOCA</name>